<feature type="transmembrane region" description="Helical" evidence="1">
    <location>
        <begin position="150"/>
        <end position="172"/>
    </location>
</feature>
<keyword evidence="3" id="KW-1185">Reference proteome</keyword>
<reference evidence="2" key="1">
    <citation type="submission" date="2022-05" db="EMBL/GenBank/DDBJ databases">
        <authorList>
            <person name="Jo J.-H."/>
            <person name="Im W.-T."/>
        </authorList>
    </citation>
    <scope>NUCLEOTIDE SEQUENCE</scope>
    <source>
        <strain evidence="2">RB56-2</strain>
    </source>
</reference>
<evidence type="ECO:0000313" key="2">
    <source>
        <dbReference type="EMBL" id="MCL6740604.1"/>
    </source>
</evidence>
<keyword evidence="1" id="KW-1133">Transmembrane helix</keyword>
<organism evidence="2 3">
    <name type="scientific">Sphingomonas brevis</name>
    <dbReference type="NCBI Taxonomy" id="2908206"/>
    <lineage>
        <taxon>Bacteria</taxon>
        <taxon>Pseudomonadati</taxon>
        <taxon>Pseudomonadota</taxon>
        <taxon>Alphaproteobacteria</taxon>
        <taxon>Sphingomonadales</taxon>
        <taxon>Sphingomonadaceae</taxon>
        <taxon>Sphingomonas</taxon>
    </lineage>
</organism>
<dbReference type="Pfam" id="PF12412">
    <property type="entry name" value="DUF3667"/>
    <property type="match status" value="1"/>
</dbReference>
<sequence length="280" mass="30299">MRTQLGIALTAARPAKPIFAPTAARSRFVPAILTLRDLVTKLGQSISSIDGKTVRSFKALLAAPGTLAVAYVRGQRRVYLSPLKVFFIANALFFAAQSATHTNILSSSLESHLNQQDWKSVARPMVARHLEAEQLTLAEYAPVFDTAVVFYAKTLIILMTLCFAPFLAVAFLSERRPIGVHIVFSLHLYAFVLLLFCVSLGLTELDLILGGKGLASSRVDLVLSLFNLGACATYLYMAIGTAYGARGVSRIVKAAALACVVAAIVIGYRFLIFLITLWGS</sequence>
<proteinExistence type="predicted"/>
<comment type="caution">
    <text evidence="2">The sequence shown here is derived from an EMBL/GenBank/DDBJ whole genome shotgun (WGS) entry which is preliminary data.</text>
</comment>
<keyword evidence="1" id="KW-0472">Membrane</keyword>
<dbReference type="RefSeq" id="WP_249915028.1">
    <property type="nucleotide sequence ID" value="NZ_JAMGBB010000001.1"/>
</dbReference>
<dbReference type="Proteomes" id="UP001165383">
    <property type="component" value="Unassembled WGS sequence"/>
</dbReference>
<feature type="transmembrane region" description="Helical" evidence="1">
    <location>
        <begin position="83"/>
        <end position="100"/>
    </location>
</feature>
<feature type="transmembrane region" description="Helical" evidence="1">
    <location>
        <begin position="222"/>
        <end position="243"/>
    </location>
</feature>
<protein>
    <submittedName>
        <fullName evidence="2">DUF3667 domain-containing protein</fullName>
    </submittedName>
</protein>
<accession>A0ABT0S898</accession>
<name>A0ABT0S898_9SPHN</name>
<feature type="transmembrane region" description="Helical" evidence="1">
    <location>
        <begin position="255"/>
        <end position="278"/>
    </location>
</feature>
<feature type="transmembrane region" description="Helical" evidence="1">
    <location>
        <begin position="179"/>
        <end position="202"/>
    </location>
</feature>
<gene>
    <name evidence="2" type="ORF">LZ518_05590</name>
</gene>
<evidence type="ECO:0000256" key="1">
    <source>
        <dbReference type="SAM" id="Phobius"/>
    </source>
</evidence>
<evidence type="ECO:0000313" key="3">
    <source>
        <dbReference type="Proteomes" id="UP001165383"/>
    </source>
</evidence>
<dbReference type="EMBL" id="JAMGBB010000001">
    <property type="protein sequence ID" value="MCL6740604.1"/>
    <property type="molecule type" value="Genomic_DNA"/>
</dbReference>
<dbReference type="InterPro" id="IPR022134">
    <property type="entry name" value="DUF3667"/>
</dbReference>
<keyword evidence="1" id="KW-0812">Transmembrane</keyword>